<organism evidence="12 13">
    <name type="scientific">Oryza meyeriana var. granulata</name>
    <dbReference type="NCBI Taxonomy" id="110450"/>
    <lineage>
        <taxon>Eukaryota</taxon>
        <taxon>Viridiplantae</taxon>
        <taxon>Streptophyta</taxon>
        <taxon>Embryophyta</taxon>
        <taxon>Tracheophyta</taxon>
        <taxon>Spermatophyta</taxon>
        <taxon>Magnoliopsida</taxon>
        <taxon>Liliopsida</taxon>
        <taxon>Poales</taxon>
        <taxon>Poaceae</taxon>
        <taxon>BOP clade</taxon>
        <taxon>Oryzoideae</taxon>
        <taxon>Oryzeae</taxon>
        <taxon>Oryzinae</taxon>
        <taxon>Oryza</taxon>
        <taxon>Oryza meyeriana</taxon>
    </lineage>
</organism>
<evidence type="ECO:0000313" key="12">
    <source>
        <dbReference type="EMBL" id="KAF0915491.1"/>
    </source>
</evidence>
<keyword evidence="2" id="KW-0479">Metal-binding</keyword>
<feature type="region of interest" description="Disordered" evidence="10">
    <location>
        <begin position="116"/>
        <end position="137"/>
    </location>
</feature>
<evidence type="ECO:0000313" key="13">
    <source>
        <dbReference type="Proteomes" id="UP000479710"/>
    </source>
</evidence>
<keyword evidence="6" id="KW-0238">DNA-binding</keyword>
<dbReference type="FunFam" id="2.20.25.80:FF:000003">
    <property type="entry name" value="WRKY transcription factor 57"/>
    <property type="match status" value="1"/>
</dbReference>
<dbReference type="InterPro" id="IPR003657">
    <property type="entry name" value="WRKY_dom"/>
</dbReference>
<feature type="compositionally biased region" description="Basic and acidic residues" evidence="10">
    <location>
        <begin position="294"/>
        <end position="305"/>
    </location>
</feature>
<dbReference type="Pfam" id="PF03106">
    <property type="entry name" value="WRKY"/>
    <property type="match status" value="2"/>
</dbReference>
<dbReference type="InterPro" id="IPR036576">
    <property type="entry name" value="WRKY_dom_sf"/>
</dbReference>
<gene>
    <name evidence="12" type="ORF">E2562_036534</name>
</gene>
<feature type="domain" description="WRKY" evidence="11">
    <location>
        <begin position="319"/>
        <end position="384"/>
    </location>
</feature>
<name>A0A6G1DSX2_9ORYZ</name>
<dbReference type="OrthoDB" id="2021103at2759"/>
<dbReference type="GO" id="GO:0043565">
    <property type="term" value="F:sequence-specific DNA binding"/>
    <property type="evidence" value="ECO:0007669"/>
    <property type="project" value="InterPro"/>
</dbReference>
<dbReference type="Gene3D" id="2.20.25.80">
    <property type="entry name" value="WRKY domain"/>
    <property type="match status" value="2"/>
</dbReference>
<evidence type="ECO:0000259" key="11">
    <source>
        <dbReference type="PROSITE" id="PS50811"/>
    </source>
</evidence>
<feature type="domain" description="WRKY" evidence="11">
    <location>
        <begin position="182"/>
        <end position="246"/>
    </location>
</feature>
<feature type="compositionally biased region" description="Gly residues" evidence="10">
    <location>
        <begin position="1"/>
        <end position="10"/>
    </location>
</feature>
<sequence length="423" mass="44691">MADRPGGGGDAMRQPPFSSAAQERVFDGGGGGGGLPGVAAPPYGGDFDEGSYMALLAAGAVGPQPAAWAVDEEVAAAPPGISLTPQFSMANYAQSSYQHPASLAAGLHPYQPYLHGVDAPPQWPPRPTPSSSSIQPPPPNFTVLAAAPPHEQHHSMQQLLLHAAAFSGGGVGGMQAAAPAVAIEQPAKDGYNWRKYGQKQLKDAESPRSYYKCTRDGCPVKKIVERSSDGCIKEITYKGRHNHPRPLEPRRGSTSGFAGDNAASEGAGPSADVVDEDDPSDDDTLHEDDDGEEGHERGADGEARQRVVRKPKIILQTPSEVDLLDDGYRWRKYGQKVVKGNLRPRSYYKCTADGCNVRKQIERASADPKCVLTTYTGRHSHDPPGRAAGSSANLQVPGSAMTLAGPGMGQQPSGGARQMKEET</sequence>
<keyword evidence="4" id="KW-0862">Zinc</keyword>
<dbReference type="PANTHER" id="PTHR31221">
    <property type="entry name" value="WRKY TRANSCRIPTION FACTOR PROTEIN 1-RELATED"/>
    <property type="match status" value="1"/>
</dbReference>
<reference evidence="12 13" key="1">
    <citation type="submission" date="2019-11" db="EMBL/GenBank/DDBJ databases">
        <title>Whole genome sequence of Oryza granulata.</title>
        <authorList>
            <person name="Li W."/>
        </authorList>
    </citation>
    <scope>NUCLEOTIDE SEQUENCE [LARGE SCALE GENOMIC DNA]</scope>
    <source>
        <strain evidence="13">cv. Menghai</strain>
        <tissue evidence="12">Leaf</tissue>
    </source>
</reference>
<evidence type="ECO:0000256" key="9">
    <source>
        <dbReference type="ARBA" id="ARBA00061157"/>
    </source>
</evidence>
<keyword evidence="8" id="KW-0539">Nucleus</keyword>
<evidence type="ECO:0000256" key="8">
    <source>
        <dbReference type="ARBA" id="ARBA00023242"/>
    </source>
</evidence>
<evidence type="ECO:0000256" key="6">
    <source>
        <dbReference type="ARBA" id="ARBA00023125"/>
    </source>
</evidence>
<evidence type="ECO:0000256" key="7">
    <source>
        <dbReference type="ARBA" id="ARBA00023163"/>
    </source>
</evidence>
<dbReference type="SUPFAM" id="SSF118290">
    <property type="entry name" value="WRKY DNA-binding domain"/>
    <property type="match status" value="2"/>
</dbReference>
<dbReference type="PROSITE" id="PS50811">
    <property type="entry name" value="WRKY"/>
    <property type="match status" value="2"/>
</dbReference>
<evidence type="ECO:0000256" key="2">
    <source>
        <dbReference type="ARBA" id="ARBA00022723"/>
    </source>
</evidence>
<dbReference type="GO" id="GO:0046872">
    <property type="term" value="F:metal ion binding"/>
    <property type="evidence" value="ECO:0007669"/>
    <property type="project" value="UniProtKB-KW"/>
</dbReference>
<dbReference type="AlphaFoldDB" id="A0A6G1DSX2"/>
<dbReference type="GO" id="GO:0005634">
    <property type="term" value="C:nucleus"/>
    <property type="evidence" value="ECO:0007669"/>
    <property type="project" value="UniProtKB-SubCell"/>
</dbReference>
<comment type="similarity">
    <text evidence="9">Belongs to the WRKY group I family.</text>
</comment>
<keyword evidence="7" id="KW-0804">Transcription</keyword>
<dbReference type="EMBL" id="SPHZ02000006">
    <property type="protein sequence ID" value="KAF0915491.1"/>
    <property type="molecule type" value="Genomic_DNA"/>
</dbReference>
<feature type="region of interest" description="Disordered" evidence="10">
    <location>
        <begin position="377"/>
        <end position="423"/>
    </location>
</feature>
<dbReference type="PANTHER" id="PTHR31221:SF49">
    <property type="entry name" value="OS03G0758950 PROTEIN"/>
    <property type="match status" value="1"/>
</dbReference>
<evidence type="ECO:0000256" key="10">
    <source>
        <dbReference type="SAM" id="MobiDB-lite"/>
    </source>
</evidence>
<proteinExistence type="inferred from homology"/>
<evidence type="ECO:0000256" key="1">
    <source>
        <dbReference type="ARBA" id="ARBA00004123"/>
    </source>
</evidence>
<accession>A0A6G1DSX2</accession>
<comment type="subcellular location">
    <subcellularLocation>
        <location evidence="1">Nucleus</location>
    </subcellularLocation>
</comment>
<feature type="region of interest" description="Disordered" evidence="10">
    <location>
        <begin position="1"/>
        <end position="43"/>
    </location>
</feature>
<keyword evidence="13" id="KW-1185">Reference proteome</keyword>
<feature type="compositionally biased region" description="Gly residues" evidence="10">
    <location>
        <begin position="27"/>
        <end position="36"/>
    </location>
</feature>
<feature type="compositionally biased region" description="Acidic residues" evidence="10">
    <location>
        <begin position="273"/>
        <end position="293"/>
    </location>
</feature>
<dbReference type="FunFam" id="2.20.25.80:FF:000006">
    <property type="entry name" value="WRKY transcription factor"/>
    <property type="match status" value="1"/>
</dbReference>
<dbReference type="InterPro" id="IPR044810">
    <property type="entry name" value="WRKY_plant"/>
</dbReference>
<protein>
    <recommendedName>
        <fullName evidence="11">WRKY domain-containing protein</fullName>
    </recommendedName>
</protein>
<comment type="caution">
    <text evidence="12">The sequence shown here is derived from an EMBL/GenBank/DDBJ whole genome shotgun (WGS) entry which is preliminary data.</text>
</comment>
<dbReference type="SMART" id="SM00774">
    <property type="entry name" value="WRKY"/>
    <property type="match status" value="2"/>
</dbReference>
<feature type="region of interest" description="Disordered" evidence="10">
    <location>
        <begin position="235"/>
        <end position="305"/>
    </location>
</feature>
<dbReference type="GO" id="GO:0003700">
    <property type="term" value="F:DNA-binding transcription factor activity"/>
    <property type="evidence" value="ECO:0007669"/>
    <property type="project" value="InterPro"/>
</dbReference>
<dbReference type="Proteomes" id="UP000479710">
    <property type="component" value="Unassembled WGS sequence"/>
</dbReference>
<evidence type="ECO:0000256" key="4">
    <source>
        <dbReference type="ARBA" id="ARBA00022833"/>
    </source>
</evidence>
<keyword evidence="5" id="KW-0805">Transcription regulation</keyword>
<keyword evidence="3" id="KW-0677">Repeat</keyword>
<evidence type="ECO:0000256" key="5">
    <source>
        <dbReference type="ARBA" id="ARBA00023015"/>
    </source>
</evidence>
<evidence type="ECO:0000256" key="3">
    <source>
        <dbReference type="ARBA" id="ARBA00022737"/>
    </source>
</evidence>